<dbReference type="PANTHER" id="PTHR11315:SF0">
    <property type="entry name" value="FOLATE GAMMA-GLUTAMYL HYDROLASE"/>
    <property type="match status" value="1"/>
</dbReference>
<sequence>MSAARSQTQLPSGHRNPQPPRRWRLNNATNASYIAASYVKFVESGGARVIPLVYNEPPQILHKKLNLVNGVLLPAVSTKKVIYIDVVESIFTNVVRRNDAGDRFPLLAICLGFELLAIIVGKGILEVFNAKDEASNLQFMKNTSLAGAFFERFPPSLLKKLATECLTMENHHYGISPKKFQKNKYLYSFFKILTTSVCKDNKVYVSTVQARKYPVTAFEWHPEHVPYKIMGFKNLKNYCLPSSRNAFQWGLPGIPHSEAAVQVTQNVANYFVREARESIKRPSPGEILEHLIYKHKHTYSGRAG</sequence>
<dbReference type="EC" id="3.4.19.9" evidence="3 8"/>
<evidence type="ECO:0000313" key="10">
    <source>
        <dbReference type="EMBL" id="PIN25486.1"/>
    </source>
</evidence>
<evidence type="ECO:0000256" key="4">
    <source>
        <dbReference type="ARBA" id="ARBA00022525"/>
    </source>
</evidence>
<comment type="caution">
    <text evidence="10">The sequence shown here is derived from an EMBL/GenBank/DDBJ whole genome shotgun (WGS) entry which is preliminary data.</text>
</comment>
<evidence type="ECO:0000256" key="6">
    <source>
        <dbReference type="ARBA" id="ARBA00022801"/>
    </source>
</evidence>
<dbReference type="GO" id="GO:0034722">
    <property type="term" value="F:gamma-glutamyl-peptidase activity"/>
    <property type="evidence" value="ECO:0007669"/>
    <property type="project" value="UniProtKB-UniRule"/>
</dbReference>
<dbReference type="PROSITE" id="PS51273">
    <property type="entry name" value="GATASE_TYPE_1"/>
    <property type="match status" value="1"/>
</dbReference>
<dbReference type="GO" id="GO:0005576">
    <property type="term" value="C:extracellular region"/>
    <property type="evidence" value="ECO:0007669"/>
    <property type="project" value="UniProtKB-SubCell"/>
</dbReference>
<dbReference type="GO" id="GO:0005773">
    <property type="term" value="C:vacuole"/>
    <property type="evidence" value="ECO:0007669"/>
    <property type="project" value="TreeGrafter"/>
</dbReference>
<dbReference type="InterPro" id="IPR015527">
    <property type="entry name" value="Pept_C26_g-glut_hydrolase"/>
</dbReference>
<dbReference type="AlphaFoldDB" id="A0A2G9I6W6"/>
<feature type="compositionally biased region" description="Polar residues" evidence="9">
    <location>
        <begin position="1"/>
        <end position="11"/>
    </location>
</feature>
<name>A0A2G9I6W6_9LAMI</name>
<keyword evidence="4" id="KW-0964">Secreted</keyword>
<comment type="catalytic activity">
    <reaction evidence="8">
        <text>(6S)-5,6,7,8-tetrahydrofolyl-(gamma-L-Glu)(n) + (n-1) H2O = (6S)-5,6,7,8-tetrahydrofolate + (n-1) L-glutamate</text>
        <dbReference type="Rhea" id="RHEA:56784"/>
        <dbReference type="Rhea" id="RHEA-COMP:14738"/>
        <dbReference type="ChEBI" id="CHEBI:15377"/>
        <dbReference type="ChEBI" id="CHEBI:29985"/>
        <dbReference type="ChEBI" id="CHEBI:57453"/>
        <dbReference type="ChEBI" id="CHEBI:141005"/>
        <dbReference type="EC" id="3.4.19.9"/>
    </reaction>
</comment>
<accession>A0A2G9I6W6</accession>
<keyword evidence="11" id="KW-1185">Reference proteome</keyword>
<gene>
    <name evidence="10" type="ORF">CDL12_01775</name>
</gene>
<comment type="similarity">
    <text evidence="2">Belongs to the peptidase C26 family.</text>
</comment>
<reference evidence="11" key="1">
    <citation type="journal article" date="2018" name="Gigascience">
        <title>Genome assembly of the Pink Ipe (Handroanthus impetiginosus, Bignoniaceae), a highly valued, ecologically keystone Neotropical timber forest tree.</title>
        <authorList>
            <person name="Silva-Junior O.B."/>
            <person name="Grattapaglia D."/>
            <person name="Novaes E."/>
            <person name="Collevatti R.G."/>
        </authorList>
    </citation>
    <scope>NUCLEOTIDE SEQUENCE [LARGE SCALE GENOMIC DNA]</scope>
    <source>
        <strain evidence="11">cv. UFG-1</strain>
    </source>
</reference>
<organism evidence="10 11">
    <name type="scientific">Handroanthus impetiginosus</name>
    <dbReference type="NCBI Taxonomy" id="429701"/>
    <lineage>
        <taxon>Eukaryota</taxon>
        <taxon>Viridiplantae</taxon>
        <taxon>Streptophyta</taxon>
        <taxon>Embryophyta</taxon>
        <taxon>Tracheophyta</taxon>
        <taxon>Spermatophyta</taxon>
        <taxon>Magnoliopsida</taxon>
        <taxon>eudicotyledons</taxon>
        <taxon>Gunneridae</taxon>
        <taxon>Pentapetalae</taxon>
        <taxon>asterids</taxon>
        <taxon>lamiids</taxon>
        <taxon>Lamiales</taxon>
        <taxon>Bignoniaceae</taxon>
        <taxon>Crescentiina</taxon>
        <taxon>Tabebuia alliance</taxon>
        <taxon>Handroanthus</taxon>
    </lineage>
</organism>
<dbReference type="PROSITE" id="PS51275">
    <property type="entry name" value="PEPTIDASE_C26_GGH"/>
    <property type="match status" value="1"/>
</dbReference>
<evidence type="ECO:0000256" key="9">
    <source>
        <dbReference type="SAM" id="MobiDB-lite"/>
    </source>
</evidence>
<evidence type="ECO:0000256" key="5">
    <source>
        <dbReference type="ARBA" id="ARBA00022729"/>
    </source>
</evidence>
<evidence type="ECO:0000256" key="2">
    <source>
        <dbReference type="ARBA" id="ARBA00011083"/>
    </source>
</evidence>
<dbReference type="OrthoDB" id="64220at2759"/>
<dbReference type="EMBL" id="NKXS01000228">
    <property type="protein sequence ID" value="PIN25486.1"/>
    <property type="molecule type" value="Genomic_DNA"/>
</dbReference>
<dbReference type="Gene3D" id="3.40.50.880">
    <property type="match status" value="1"/>
</dbReference>
<protein>
    <recommendedName>
        <fullName evidence="3 8">folate gamma-glutamyl hydrolase</fullName>
        <ecNumber evidence="3 8">3.4.19.9</ecNumber>
    </recommendedName>
</protein>
<evidence type="ECO:0000256" key="8">
    <source>
        <dbReference type="PROSITE-ProRule" id="PRU00607"/>
    </source>
</evidence>
<dbReference type="SUPFAM" id="SSF52317">
    <property type="entry name" value="Class I glutamine amidotransferase-like"/>
    <property type="match status" value="1"/>
</dbReference>
<keyword evidence="5" id="KW-0732">Signal</keyword>
<evidence type="ECO:0000256" key="3">
    <source>
        <dbReference type="ARBA" id="ARBA00012886"/>
    </source>
</evidence>
<proteinExistence type="inferred from homology"/>
<feature type="region of interest" description="Disordered" evidence="9">
    <location>
        <begin position="1"/>
        <end position="22"/>
    </location>
</feature>
<evidence type="ECO:0000313" key="11">
    <source>
        <dbReference type="Proteomes" id="UP000231279"/>
    </source>
</evidence>
<dbReference type="Proteomes" id="UP000231279">
    <property type="component" value="Unassembled WGS sequence"/>
</dbReference>
<dbReference type="Pfam" id="PF07722">
    <property type="entry name" value="Peptidase_C26"/>
    <property type="match status" value="1"/>
</dbReference>
<keyword evidence="6 8" id="KW-0378">Hydrolase</keyword>
<comment type="subcellular location">
    <subcellularLocation>
        <location evidence="1">Secreted</location>
        <location evidence="1">Extracellular space</location>
    </subcellularLocation>
</comment>
<evidence type="ECO:0000256" key="1">
    <source>
        <dbReference type="ARBA" id="ARBA00004239"/>
    </source>
</evidence>
<evidence type="ECO:0000256" key="7">
    <source>
        <dbReference type="PIRSR" id="PIRSR615527-1"/>
    </source>
</evidence>
<dbReference type="InterPro" id="IPR029062">
    <property type="entry name" value="Class_I_gatase-like"/>
</dbReference>
<dbReference type="GO" id="GO:0046900">
    <property type="term" value="P:tetrahydrofolylpolyglutamate metabolic process"/>
    <property type="evidence" value="ECO:0007669"/>
    <property type="project" value="TreeGrafter"/>
</dbReference>
<feature type="active site" evidence="8">
    <location>
        <position position="221"/>
    </location>
</feature>
<dbReference type="InterPro" id="IPR011697">
    <property type="entry name" value="Peptidase_C26"/>
</dbReference>
<feature type="active site" description="Proton donor" evidence="7">
    <location>
        <position position="221"/>
    </location>
</feature>
<feature type="active site" description="Nucleophile" evidence="7 8">
    <location>
        <position position="110"/>
    </location>
</feature>
<dbReference type="STRING" id="429701.A0A2G9I6W6"/>
<dbReference type="PANTHER" id="PTHR11315">
    <property type="entry name" value="PROTEASE FAMILY C26 GAMMA-GLUTAMYL HYDROLASE"/>
    <property type="match status" value="1"/>
</dbReference>